<dbReference type="GeneID" id="85318731"/>
<gene>
    <name evidence="1" type="ORF">B0T26DRAFT_517581</name>
</gene>
<accession>A0AA39ZUD1</accession>
<dbReference type="AlphaFoldDB" id="A0AA39ZUD1"/>
<dbReference type="EMBL" id="JAUIRO010000008">
    <property type="protein sequence ID" value="KAK0703904.1"/>
    <property type="molecule type" value="Genomic_DNA"/>
</dbReference>
<proteinExistence type="predicted"/>
<dbReference type="Proteomes" id="UP001172101">
    <property type="component" value="Unassembled WGS sequence"/>
</dbReference>
<reference evidence="1" key="1">
    <citation type="submission" date="2023-06" db="EMBL/GenBank/DDBJ databases">
        <title>Genome-scale phylogeny and comparative genomics of the fungal order Sordariales.</title>
        <authorList>
            <consortium name="Lawrence Berkeley National Laboratory"/>
            <person name="Hensen N."/>
            <person name="Bonometti L."/>
            <person name="Westerberg I."/>
            <person name="Brannstrom I.O."/>
            <person name="Guillou S."/>
            <person name="Cros-Aarteil S."/>
            <person name="Calhoun S."/>
            <person name="Haridas S."/>
            <person name="Kuo A."/>
            <person name="Mondo S."/>
            <person name="Pangilinan J."/>
            <person name="Riley R."/>
            <person name="LaButti K."/>
            <person name="Andreopoulos B."/>
            <person name="Lipzen A."/>
            <person name="Chen C."/>
            <person name="Yanf M."/>
            <person name="Daum C."/>
            <person name="Ng V."/>
            <person name="Clum A."/>
            <person name="Steindorff A."/>
            <person name="Ohm R."/>
            <person name="Martin F."/>
            <person name="Silar P."/>
            <person name="Natvig D."/>
            <person name="Lalanne C."/>
            <person name="Gautier V."/>
            <person name="Ament-velasquez S.L."/>
            <person name="Kruys A."/>
            <person name="Hutchinson M.I."/>
            <person name="Powell A.J."/>
            <person name="Barry K."/>
            <person name="Miller A.N."/>
            <person name="Grigoriev I.V."/>
            <person name="Debuchy R."/>
            <person name="Gladieux P."/>
            <person name="Thoren M.H."/>
            <person name="Johannesson H."/>
        </authorList>
    </citation>
    <scope>NUCLEOTIDE SEQUENCE</scope>
    <source>
        <strain evidence="1">SMH2392-1A</strain>
    </source>
</reference>
<sequence length="162" mass="18804">MLRQYYIGRREMMDHWGIIHNGSNMSQHQVARIQLEEIASTRRFAALHTRLVFEGTRHGMFGLPHGRLVENFDSKYNAEFMAALPPYERPGHNSDQLYEAFRCLMTWEVYVPTLEQEASWLGFWDTAYSKMPSNNNRDEILRIVSLGVAWHDGGNCGTQNLP</sequence>
<dbReference type="RefSeq" id="XP_060290763.1">
    <property type="nucleotide sequence ID" value="XM_060435461.1"/>
</dbReference>
<comment type="caution">
    <text evidence="1">The sequence shown here is derived from an EMBL/GenBank/DDBJ whole genome shotgun (WGS) entry which is preliminary data.</text>
</comment>
<organism evidence="1 2">
    <name type="scientific">Lasiosphaeria miniovina</name>
    <dbReference type="NCBI Taxonomy" id="1954250"/>
    <lineage>
        <taxon>Eukaryota</taxon>
        <taxon>Fungi</taxon>
        <taxon>Dikarya</taxon>
        <taxon>Ascomycota</taxon>
        <taxon>Pezizomycotina</taxon>
        <taxon>Sordariomycetes</taxon>
        <taxon>Sordariomycetidae</taxon>
        <taxon>Sordariales</taxon>
        <taxon>Lasiosphaeriaceae</taxon>
        <taxon>Lasiosphaeria</taxon>
    </lineage>
</organism>
<keyword evidence="2" id="KW-1185">Reference proteome</keyword>
<evidence type="ECO:0000313" key="2">
    <source>
        <dbReference type="Proteomes" id="UP001172101"/>
    </source>
</evidence>
<name>A0AA39ZUD1_9PEZI</name>
<evidence type="ECO:0000313" key="1">
    <source>
        <dbReference type="EMBL" id="KAK0703904.1"/>
    </source>
</evidence>
<protein>
    <submittedName>
        <fullName evidence="1">Uncharacterized protein</fullName>
    </submittedName>
</protein>